<protein>
    <submittedName>
        <fullName evidence="2">Uncharacterized protein</fullName>
    </submittedName>
</protein>
<feature type="compositionally biased region" description="Basic and acidic residues" evidence="1">
    <location>
        <begin position="468"/>
        <end position="480"/>
    </location>
</feature>
<feature type="region of interest" description="Disordered" evidence="1">
    <location>
        <begin position="1"/>
        <end position="30"/>
    </location>
</feature>
<feature type="region of interest" description="Disordered" evidence="1">
    <location>
        <begin position="709"/>
        <end position="745"/>
    </location>
</feature>
<feature type="region of interest" description="Disordered" evidence="1">
    <location>
        <begin position="108"/>
        <end position="134"/>
    </location>
</feature>
<feature type="compositionally biased region" description="Basic residues" evidence="1">
    <location>
        <begin position="1"/>
        <end position="10"/>
    </location>
</feature>
<dbReference type="VEuPathDB" id="FungiDB:JI435_144050"/>
<dbReference type="OrthoDB" id="3798423at2759"/>
<dbReference type="Proteomes" id="UP000663193">
    <property type="component" value="Chromosome 9"/>
</dbReference>
<reference evidence="3" key="1">
    <citation type="journal article" date="2021" name="BMC Genomics">
        <title>Chromosome-level genome assembly and manually-curated proteome of model necrotroph Parastagonospora nodorum Sn15 reveals a genome-wide trove of candidate effector homologs, and redundancy of virulence-related functions within an accessory chromosome.</title>
        <authorList>
            <person name="Bertazzoni S."/>
            <person name="Jones D.A.B."/>
            <person name="Phan H.T."/>
            <person name="Tan K.-C."/>
            <person name="Hane J.K."/>
        </authorList>
    </citation>
    <scope>NUCLEOTIDE SEQUENCE [LARGE SCALE GENOMIC DNA]</scope>
    <source>
        <strain evidence="3">SN15 / ATCC MYA-4574 / FGSC 10173)</strain>
    </source>
</reference>
<feature type="compositionally biased region" description="Low complexity" evidence="1">
    <location>
        <begin position="814"/>
        <end position="823"/>
    </location>
</feature>
<feature type="region of interest" description="Disordered" evidence="1">
    <location>
        <begin position="439"/>
        <end position="520"/>
    </location>
</feature>
<feature type="compositionally biased region" description="Basic and acidic residues" evidence="1">
    <location>
        <begin position="770"/>
        <end position="780"/>
    </location>
</feature>
<proteinExistence type="predicted"/>
<feature type="compositionally biased region" description="Acidic residues" evidence="1">
    <location>
        <begin position="442"/>
        <end position="455"/>
    </location>
</feature>
<name>A0A7U2I168_PHANO</name>
<evidence type="ECO:0000256" key="1">
    <source>
        <dbReference type="SAM" id="MobiDB-lite"/>
    </source>
</evidence>
<accession>A0A7U2I168</accession>
<evidence type="ECO:0000313" key="3">
    <source>
        <dbReference type="Proteomes" id="UP000663193"/>
    </source>
</evidence>
<gene>
    <name evidence="2" type="ORF">JI435_144050</name>
</gene>
<keyword evidence="3" id="KW-1185">Reference proteome</keyword>
<organism evidence="2 3">
    <name type="scientific">Phaeosphaeria nodorum (strain SN15 / ATCC MYA-4574 / FGSC 10173)</name>
    <name type="common">Glume blotch fungus</name>
    <name type="synonym">Parastagonospora nodorum</name>
    <dbReference type="NCBI Taxonomy" id="321614"/>
    <lineage>
        <taxon>Eukaryota</taxon>
        <taxon>Fungi</taxon>
        <taxon>Dikarya</taxon>
        <taxon>Ascomycota</taxon>
        <taxon>Pezizomycotina</taxon>
        <taxon>Dothideomycetes</taxon>
        <taxon>Pleosporomycetidae</taxon>
        <taxon>Pleosporales</taxon>
        <taxon>Pleosporineae</taxon>
        <taxon>Phaeosphaeriaceae</taxon>
        <taxon>Parastagonospora</taxon>
    </lineage>
</organism>
<dbReference type="EMBL" id="CP069031">
    <property type="protein sequence ID" value="QRC99495.1"/>
    <property type="molecule type" value="Genomic_DNA"/>
</dbReference>
<feature type="compositionally biased region" description="Basic and acidic residues" evidence="1">
    <location>
        <begin position="122"/>
        <end position="134"/>
    </location>
</feature>
<evidence type="ECO:0000313" key="2">
    <source>
        <dbReference type="EMBL" id="QRC99495.1"/>
    </source>
</evidence>
<feature type="region of interest" description="Disordered" evidence="1">
    <location>
        <begin position="770"/>
        <end position="823"/>
    </location>
</feature>
<sequence>MAPRKKRGKKKPTDKDISPDGNDSATAPLNIPRLEFTRQYTNDDGSPGAREVYYWTAMKKYLKDQQSAMGRTRSNWTKQVQWDLLDIGGLQAEFNRTKGAYENALDAEKEAAKAQGKKSHGGRSDDAKAAKAAHEPFKTRLAKVKAVTRNGRSSREVRSDEHYRLAGAQWRLEDFLYYQDSMRRWKRWRYLNPDPAERAAYEAERSRTRISYKLQATGGDGGYEDWMRYMLNYYDRREIGGQRYQSGHVDRLGNVLRDLGTTTQRPQIGSEELHMWTPRPRRWHSGLPPRIGVDENGVGEMIDGVEQFHYADHPREGDINLPINLNLNLEEIEKERSKHDDVLLKDSVEKGLGYATHTERRELETARFAGSRPSTLALNSIRSFEGAPYADRWGEMRTDQGLFIAAKELSWDWLTSFDCLDKVRPADYPTILPISAVRDEILSSDDDDGGDEDEKDRDPMIRGPVPGARKDSETQEHLENSDSSQTPETRESEESEQEDGIKNSEAPVEEVQLRRKRNASPDYPYLKHEFCRKKRAPPNDGEHRIDITSWAEETDGRREWHVYKDLSPASEVYSPPRSPIDPGQIDPASLPPTSRGFDSARMWQVDDQHIKPLEDSRRRCKLTNECRAWWPHPAAECWVAYSKISQGRDDGSNIDPPEIPLHMAEGGVAVYHARISDHYGIKAQTNSEARWPALGIRVPYTPMTFDDRRGNLPETTHDANATSLPKPVEIGEPQGINKSTSSIPHGFEAQDASHRHAYEFHSMTVPIVKEPQEPWSKVDAEPATGPSDDESDDGGDIFHASYEEGPLPNPAPSNPSSNGSMDE</sequence>
<dbReference type="AlphaFoldDB" id="A0A7U2I168"/>